<dbReference type="NCBIfam" id="TIGR03827">
    <property type="entry name" value="GNAT_ablB"/>
    <property type="match status" value="1"/>
</dbReference>
<proteinExistence type="predicted"/>
<accession>A0ABT4D4L7</accession>
<keyword evidence="3" id="KW-1185">Reference proteome</keyword>
<dbReference type="PROSITE" id="PS51186">
    <property type="entry name" value="GNAT"/>
    <property type="match status" value="1"/>
</dbReference>
<sequence length="277" mass="32249">MNNTISKIGKSIIQHDKENDRVYLMKLHKDDISDITNSLEELSKQKGYTKIFVKIPSGAKSTFFEKNYCIEAIVPNLYKGKDDGLFMAKYFSEDRHEKKDKEIINNVLDKAKENKNTKKDYHLPKYLSYRKACAEDAKIIAEFYKDIFKTYPFPIHDYKYILKTMNENVIYFTIWHNDKLIAISSSEMDEEKLNVEMTDFGTNPKYRGNGLAIYLLDKMEEEMKNRGIKTAYSIARSISYGMNITFSKSCYTFAGTLINNTNISGGIESMNVWYKEL</sequence>
<gene>
    <name evidence="2" type="primary">ablB</name>
    <name evidence="2" type="ORF">OW729_01240</name>
</gene>
<evidence type="ECO:0000313" key="3">
    <source>
        <dbReference type="Proteomes" id="UP001144612"/>
    </source>
</evidence>
<dbReference type="RefSeq" id="WP_268059577.1">
    <property type="nucleotide sequence ID" value="NZ_JAPQFJ010000001.1"/>
</dbReference>
<dbReference type="InterPro" id="IPR000182">
    <property type="entry name" value="GNAT_dom"/>
</dbReference>
<dbReference type="Pfam" id="PF00583">
    <property type="entry name" value="Acetyltransf_1"/>
    <property type="match status" value="1"/>
</dbReference>
<evidence type="ECO:0000259" key="1">
    <source>
        <dbReference type="PROSITE" id="PS51186"/>
    </source>
</evidence>
<dbReference type="InterPro" id="IPR022525">
    <property type="entry name" value="GNAT_AblB"/>
</dbReference>
<reference evidence="2" key="1">
    <citation type="submission" date="2022-12" db="EMBL/GenBank/DDBJ databases">
        <title>Clostridium sp. nov., isolated from industrial wastewater.</title>
        <authorList>
            <person name="Jiayan W."/>
        </authorList>
    </citation>
    <scope>NUCLEOTIDE SEQUENCE</scope>
    <source>
        <strain evidence="2">ZC22-4</strain>
    </source>
</reference>
<name>A0ABT4D4L7_9CLOT</name>
<comment type="caution">
    <text evidence="2">The sequence shown here is derived from an EMBL/GenBank/DDBJ whole genome shotgun (WGS) entry which is preliminary data.</text>
</comment>
<feature type="domain" description="N-acetyltransferase" evidence="1">
    <location>
        <begin position="127"/>
        <end position="262"/>
    </location>
</feature>
<evidence type="ECO:0000313" key="2">
    <source>
        <dbReference type="EMBL" id="MCY6957222.1"/>
    </source>
</evidence>
<dbReference type="InterPro" id="IPR016181">
    <property type="entry name" value="Acyl_CoA_acyltransferase"/>
</dbReference>
<organism evidence="2 3">
    <name type="scientific">Clostridium brassicae</name>
    <dbReference type="NCBI Taxonomy" id="2999072"/>
    <lineage>
        <taxon>Bacteria</taxon>
        <taxon>Bacillati</taxon>
        <taxon>Bacillota</taxon>
        <taxon>Clostridia</taxon>
        <taxon>Eubacteriales</taxon>
        <taxon>Clostridiaceae</taxon>
        <taxon>Clostridium</taxon>
    </lineage>
</organism>
<dbReference type="SUPFAM" id="SSF55729">
    <property type="entry name" value="Acyl-CoA N-acyltransferases (Nat)"/>
    <property type="match status" value="1"/>
</dbReference>
<protein>
    <submittedName>
        <fullName evidence="2">Beta-lysine N-acetyltransferase</fullName>
    </submittedName>
</protein>
<dbReference type="CDD" id="cd04301">
    <property type="entry name" value="NAT_SF"/>
    <property type="match status" value="1"/>
</dbReference>
<dbReference type="Proteomes" id="UP001144612">
    <property type="component" value="Unassembled WGS sequence"/>
</dbReference>
<dbReference type="Gene3D" id="3.40.630.30">
    <property type="match status" value="1"/>
</dbReference>
<dbReference type="EMBL" id="JAPQFJ010000001">
    <property type="protein sequence ID" value="MCY6957222.1"/>
    <property type="molecule type" value="Genomic_DNA"/>
</dbReference>